<dbReference type="AlphaFoldDB" id="A0ABD1RE93"/>
<evidence type="ECO:0008006" key="4">
    <source>
        <dbReference type="Google" id="ProtNLM"/>
    </source>
</evidence>
<feature type="coiled-coil region" evidence="1">
    <location>
        <begin position="300"/>
        <end position="355"/>
    </location>
</feature>
<organism evidence="2 3">
    <name type="scientific">Abeliophyllum distichum</name>
    <dbReference type="NCBI Taxonomy" id="126358"/>
    <lineage>
        <taxon>Eukaryota</taxon>
        <taxon>Viridiplantae</taxon>
        <taxon>Streptophyta</taxon>
        <taxon>Embryophyta</taxon>
        <taxon>Tracheophyta</taxon>
        <taxon>Spermatophyta</taxon>
        <taxon>Magnoliopsida</taxon>
        <taxon>eudicotyledons</taxon>
        <taxon>Gunneridae</taxon>
        <taxon>Pentapetalae</taxon>
        <taxon>asterids</taxon>
        <taxon>lamiids</taxon>
        <taxon>Lamiales</taxon>
        <taxon>Oleaceae</taxon>
        <taxon>Forsythieae</taxon>
        <taxon>Abeliophyllum</taxon>
    </lineage>
</organism>
<dbReference type="EMBL" id="JBFOLK010000009">
    <property type="protein sequence ID" value="KAL2486710.1"/>
    <property type="molecule type" value="Genomic_DNA"/>
</dbReference>
<comment type="caution">
    <text evidence="2">The sequence shown here is derived from an EMBL/GenBank/DDBJ whole genome shotgun (WGS) entry which is preliminary data.</text>
</comment>
<evidence type="ECO:0000313" key="3">
    <source>
        <dbReference type="Proteomes" id="UP001604336"/>
    </source>
</evidence>
<protein>
    <recommendedName>
        <fullName evidence="4">Aminotransferase-like plant mobile domain-containing protein</fullName>
    </recommendedName>
</protein>
<evidence type="ECO:0000256" key="1">
    <source>
        <dbReference type="SAM" id="Coils"/>
    </source>
</evidence>
<reference evidence="3" key="1">
    <citation type="submission" date="2024-07" db="EMBL/GenBank/DDBJ databases">
        <title>Two chromosome-level genome assemblies of Korean endemic species Abeliophyllum distichum and Forsythia ovata (Oleaceae).</title>
        <authorList>
            <person name="Jang H."/>
        </authorList>
    </citation>
    <scope>NUCLEOTIDE SEQUENCE [LARGE SCALE GENOMIC DNA]</scope>
</reference>
<keyword evidence="3" id="KW-1185">Reference proteome</keyword>
<gene>
    <name evidence="2" type="ORF">Adt_31466</name>
</gene>
<dbReference type="Proteomes" id="UP001604336">
    <property type="component" value="Unassembled WGS sequence"/>
</dbReference>
<name>A0ABD1RE93_9LAMI</name>
<sequence>MSVTLKDINALTNLPPVGATISPAMIVTHMPSSIEKRFFGSYKQLQTLYGNTATEPKHVERVAFIHYWLCLYGGMATLQDQLRSSASPTSSGPLWLTQLWLRRVSTFSPIASQSHVILSPSVVPIIEEPENLESLAQMDEMAQSTLAEGLAIVAYTPNPNMFIQQFWSMKDVDSILRSIQASFTSCEQVKTSSTQHFSSMTHPSSSSIPSTEDMNILKKAMLAYTSFMDKDISRVSVDSQKDLLAYLIEDLADDLKLPALELSSSIRLTFKGIHEEVSLLLSENVELRAKKMSLIQDIAEESLNIDINSAKSKLNELSSKVMIEDSFLTSLESDMKELQAKIDDCKMRLATKKHNAYLEIK</sequence>
<proteinExistence type="predicted"/>
<evidence type="ECO:0000313" key="2">
    <source>
        <dbReference type="EMBL" id="KAL2486710.1"/>
    </source>
</evidence>
<accession>A0ABD1RE93</accession>
<keyword evidence="1" id="KW-0175">Coiled coil</keyword>